<evidence type="ECO:0000256" key="2">
    <source>
        <dbReference type="ARBA" id="ARBA00023125"/>
    </source>
</evidence>
<dbReference type="EMBL" id="JAWDIQ010000001">
    <property type="protein sequence ID" value="MDY0409006.1"/>
    <property type="molecule type" value="Genomic_DNA"/>
</dbReference>
<dbReference type="InterPro" id="IPR013497">
    <property type="entry name" value="Topo_IA_cen"/>
</dbReference>
<dbReference type="InterPro" id="IPR013824">
    <property type="entry name" value="Topo_IA_cen_sub1"/>
</dbReference>
<keyword evidence="2" id="KW-0238">DNA-binding</keyword>
<feature type="domain" description="Topo IA-type catalytic" evidence="4">
    <location>
        <begin position="1"/>
        <end position="295"/>
    </location>
</feature>
<evidence type="ECO:0000313" key="5">
    <source>
        <dbReference type="EMBL" id="MDY0409006.1"/>
    </source>
</evidence>
<dbReference type="InterPro" id="IPR023406">
    <property type="entry name" value="Topo_IA_AS"/>
</dbReference>
<evidence type="ECO:0000256" key="3">
    <source>
        <dbReference type="ARBA" id="ARBA00023235"/>
    </source>
</evidence>
<organism evidence="5 6">
    <name type="scientific">Paracerasibacillus soli</name>
    <dbReference type="NCBI Taxonomy" id="480284"/>
    <lineage>
        <taxon>Bacteria</taxon>
        <taxon>Bacillati</taxon>
        <taxon>Bacillota</taxon>
        <taxon>Bacilli</taxon>
        <taxon>Bacillales</taxon>
        <taxon>Bacillaceae</taxon>
        <taxon>Paracerasibacillus</taxon>
    </lineage>
</organism>
<keyword evidence="1" id="KW-0799">Topoisomerase</keyword>
<name>A0ABU5CRN9_9BACI</name>
<evidence type="ECO:0000256" key="1">
    <source>
        <dbReference type="ARBA" id="ARBA00023029"/>
    </source>
</evidence>
<dbReference type="InterPro" id="IPR000380">
    <property type="entry name" value="Topo_IA"/>
</dbReference>
<accession>A0ABU5CRN9</accession>
<dbReference type="SUPFAM" id="SSF56712">
    <property type="entry name" value="Prokaryotic type I DNA topoisomerase"/>
    <property type="match status" value="1"/>
</dbReference>
<dbReference type="InterPro" id="IPR003602">
    <property type="entry name" value="Topo_IA_DNA-bd_dom"/>
</dbReference>
<dbReference type="PROSITE" id="PS52039">
    <property type="entry name" value="TOPO_IA_2"/>
    <property type="match status" value="1"/>
</dbReference>
<evidence type="ECO:0000259" key="4">
    <source>
        <dbReference type="PROSITE" id="PS52039"/>
    </source>
</evidence>
<keyword evidence="6" id="KW-1185">Reference proteome</keyword>
<dbReference type="InterPro" id="IPR013826">
    <property type="entry name" value="Topo_IA_cen_sub3"/>
</dbReference>
<dbReference type="Gene3D" id="2.70.20.10">
    <property type="entry name" value="Topoisomerase I, domain 3"/>
    <property type="match status" value="1"/>
</dbReference>
<reference evidence="5 6" key="1">
    <citation type="submission" date="2023-10" db="EMBL/GenBank/DDBJ databases">
        <title>Virgibacillus soli CC-YMP-6 genome.</title>
        <authorList>
            <person name="Miliotis G."/>
            <person name="Sengupta P."/>
            <person name="Hameed A."/>
            <person name="Chuvochina M."/>
            <person name="Mcdonagh F."/>
            <person name="Simpson A.C."/>
            <person name="Singh N.K."/>
            <person name="Rekha P.D."/>
            <person name="Raman K."/>
            <person name="Hugenholtz P."/>
            <person name="Venkateswaran K."/>
        </authorList>
    </citation>
    <scope>NUCLEOTIDE SEQUENCE [LARGE SCALE GENOMIC DNA]</scope>
    <source>
        <strain evidence="5 6">CC-YMP-6</strain>
    </source>
</reference>
<proteinExistence type="predicted"/>
<dbReference type="GO" id="GO:0016853">
    <property type="term" value="F:isomerase activity"/>
    <property type="evidence" value="ECO:0007669"/>
    <property type="project" value="UniProtKB-KW"/>
</dbReference>
<dbReference type="Gene3D" id="1.10.290.10">
    <property type="entry name" value="Topoisomerase I, domain 4"/>
    <property type="match status" value="1"/>
</dbReference>
<dbReference type="Gene3D" id="1.10.460.10">
    <property type="entry name" value="Topoisomerase I, domain 2"/>
    <property type="match status" value="1"/>
</dbReference>
<evidence type="ECO:0000313" key="6">
    <source>
        <dbReference type="Proteomes" id="UP001275315"/>
    </source>
</evidence>
<dbReference type="InterPro" id="IPR013825">
    <property type="entry name" value="Topo_IA_cen_sub2"/>
</dbReference>
<protein>
    <submittedName>
        <fullName evidence="5">DNA topoisomerase</fullName>
        <ecNumber evidence="5">5.6.2.-</ecNumber>
    </submittedName>
</protein>
<dbReference type="Pfam" id="PF01131">
    <property type="entry name" value="Topoisom_bac"/>
    <property type="match status" value="1"/>
</dbReference>
<dbReference type="PROSITE" id="PS00396">
    <property type="entry name" value="TOPO_IA_1"/>
    <property type="match status" value="1"/>
</dbReference>
<dbReference type="PANTHER" id="PTHR11390">
    <property type="entry name" value="PROKARYOTIC DNA TOPOISOMERASE"/>
    <property type="match status" value="1"/>
</dbReference>
<dbReference type="SMART" id="SM00437">
    <property type="entry name" value="TOP1Ac"/>
    <property type="match status" value="1"/>
</dbReference>
<dbReference type="InterPro" id="IPR023405">
    <property type="entry name" value="Topo_IA_core_domain"/>
</dbReference>
<dbReference type="PRINTS" id="PR00417">
    <property type="entry name" value="PRTPISMRASEI"/>
</dbReference>
<dbReference type="EC" id="5.6.2.-" evidence="5"/>
<comment type="caution">
    <text evidence="5">The sequence shown here is derived from an EMBL/GenBank/DDBJ whole genome shotgun (WGS) entry which is preliminary data.</text>
</comment>
<keyword evidence="3 5" id="KW-0413">Isomerase</keyword>
<gene>
    <name evidence="5" type="ORF">RWD45_11110</name>
</gene>
<dbReference type="Proteomes" id="UP001275315">
    <property type="component" value="Unassembled WGS sequence"/>
</dbReference>
<sequence length="427" mass="49119">MQKLYEHHKVLTYPRTDSRVITTDIVPTLTDRLQACGVDQYATLAKKVLQRKDWKLPKSVVDNAKVSDHHAIIPTEQPVILADLDQNKRKIYDLVVRRFLAVLSEPYEYEQTTIIAKIGNEMFTVRGNIVKKQGYKAVYNRGMEEDEDTDNGNLPNLEQGTVIADITNHITEGQTKPPERFTEGRLLQAMENPAKFMETDEKKLAKTLQQTGGLGTVATRADIIDKLFRSSLMEMKGKHIYLTSKGKQLLELVPEDLRSPALTAEWEQKLSQIAEGRLKRNQFMKEIKHYTKEIVHEIKETDEKFKHDNITGTKCPNCGKLMLEISNRNGRMLVCQDRACGHRKNIAKLTNARCPNCHKRMELRGEGEGQMFTCVCGHREKLSTFNQRRQKEKKNHVSRKDVNRYLKKQDEGFKNNPFAEALAKLKK</sequence>
<dbReference type="PANTHER" id="PTHR11390:SF21">
    <property type="entry name" value="DNA TOPOISOMERASE 3-ALPHA"/>
    <property type="match status" value="1"/>
</dbReference>